<feature type="region of interest" description="Disordered" evidence="4">
    <location>
        <begin position="294"/>
        <end position="341"/>
    </location>
</feature>
<dbReference type="PANTHER" id="PTHR22461:SF2">
    <property type="entry name" value="SERINE-RICH COILED-COIL DOMAIN-CONTAINING PROTEIN 2"/>
    <property type="match status" value="1"/>
</dbReference>
<dbReference type="STRING" id="42514.ENSPNAP00000035723"/>
<dbReference type="GO" id="GO:0001578">
    <property type="term" value="P:microtubule bundle formation"/>
    <property type="evidence" value="ECO:0007669"/>
    <property type="project" value="TreeGrafter"/>
</dbReference>
<dbReference type="OrthoDB" id="9948757at2759"/>
<feature type="region of interest" description="Disordered" evidence="4">
    <location>
        <begin position="934"/>
        <end position="973"/>
    </location>
</feature>
<evidence type="ECO:0000313" key="5">
    <source>
        <dbReference type="Ensembl" id="ENSPNAP00000035723.2"/>
    </source>
</evidence>
<evidence type="ECO:0000313" key="6">
    <source>
        <dbReference type="Proteomes" id="UP001501920"/>
    </source>
</evidence>
<dbReference type="PANTHER" id="PTHR22461">
    <property type="entry name" value="SERINE-RICH COILED-COIL DOMAIN-CONTAINING PROTEIN 2-RELATED"/>
    <property type="match status" value="1"/>
</dbReference>
<feature type="region of interest" description="Disordered" evidence="4">
    <location>
        <begin position="682"/>
        <end position="749"/>
    </location>
</feature>
<feature type="compositionally biased region" description="Low complexity" evidence="4">
    <location>
        <begin position="456"/>
        <end position="473"/>
    </location>
</feature>
<evidence type="ECO:0000256" key="2">
    <source>
        <dbReference type="ARBA" id="ARBA00023054"/>
    </source>
</evidence>
<feature type="compositionally biased region" description="Polar residues" evidence="4">
    <location>
        <begin position="113"/>
        <end position="135"/>
    </location>
</feature>
<feature type="region of interest" description="Disordered" evidence="4">
    <location>
        <begin position="454"/>
        <end position="473"/>
    </location>
</feature>
<feature type="compositionally biased region" description="Basic and acidic residues" evidence="4">
    <location>
        <begin position="67"/>
        <end position="82"/>
    </location>
</feature>
<dbReference type="GeneID" id="108435044"/>
<feature type="region of interest" description="Disordered" evidence="4">
    <location>
        <begin position="1"/>
        <end position="181"/>
    </location>
</feature>
<protein>
    <recommendedName>
        <fullName evidence="7">Coiled-coil serine-rich protein 2a</fullName>
    </recommendedName>
</protein>
<evidence type="ECO:0008006" key="7">
    <source>
        <dbReference type="Google" id="ProtNLM"/>
    </source>
</evidence>
<feature type="region of interest" description="Disordered" evidence="4">
    <location>
        <begin position="897"/>
        <end position="917"/>
    </location>
</feature>
<comment type="similarity">
    <text evidence="1">Belongs to the CCSER family.</text>
</comment>
<sequence length="973" mass="104405">MEDTALKQPTMVSRLPKFGSRAPAAANPLPNGSTLPVSSGGSKGAAVGKQNGVIRLPPSLSVKWKKGKEESEEKVADDDPRVGLRSQQQPRSAVMAREIGKPSVVPAGKARRSISTAANTSPRTIPQSARANQRTAAPKQPSPTQPLYGRRAGVNGVGSGLPKPGLGSSSSPLSQSSDSLKSISVENVVRSQSFSYLKSSTTPVNPPLTRSFSFNRAAELAKELPRPLAQSPLAKSPVTKPSLVLASEGGAKPTITNTSCLLPPTALKKSLLPSCSGSKPSAISYKLMRPSLIKQPRTVQPGMVQVKVERDEDSQETAQPTTELSSTTESPGTTPDETKQADGIQGLPLEIPEDMSLSSTSSLERNDVSEEYMDDFDDLGNGCGIQLLPAHEGGHDQSRLCEDDNAVVSQCQDGSSVTSLHSFLSESVDWAEMGLTGGREGLDASPHCMSRKMSAGGDLPHGSSLDLSPSDSSGGTYMWDEEVLEPLGGATHGCGSYDSDLNSMDILNNLENLESCDLEDDDLMLDVDLPEDVSLHSNERSERAYWSGQWRRRQQCWGRPEQHHNSNRGGVLQAFDDCHLPGLGRRGSGHTSLDELMLKHMAQDCSSVKEQLLQLRRLLQIEEDGSVDWSTELDYSPSSEEPSCQQQVEELLKEVQKLREELSGKEMLIAKLTQQMSAPLEVPQCHCPQGEPPSRRQQDKATQTPWRVPNPQILQPSRHLPIGHRKLERPSSRVPTGAPSDHVDAQSRDCPVKDQSCARISPDPATSNAILPSAVPTPAPAAATVSAAAPSLSCGTLQDCSPDELHQLLNTHLTISDLHGPGGHASNTHLRICDSYSPGAHVSRSVQQQGGNHEPGDLHRQQPLSCVRRAAVLMRAQEGSQISLRRGVLGRAGFRQGSAVTSRNRHMPPPSRGLPCISSASQVAVPAPITSAHNVHIRGPRSNPAAQDVDHSSARARELPQPCNSRLPKPKSH</sequence>
<accession>A0A3B4EIY0</accession>
<proteinExistence type="inferred from homology"/>
<feature type="compositionally biased region" description="Low complexity" evidence="4">
    <location>
        <begin position="320"/>
        <end position="335"/>
    </location>
</feature>
<organism evidence="5 6">
    <name type="scientific">Pygocentrus nattereri</name>
    <name type="common">Red-bellied piranha</name>
    <dbReference type="NCBI Taxonomy" id="42514"/>
    <lineage>
        <taxon>Eukaryota</taxon>
        <taxon>Metazoa</taxon>
        <taxon>Chordata</taxon>
        <taxon>Craniata</taxon>
        <taxon>Vertebrata</taxon>
        <taxon>Euteleostomi</taxon>
        <taxon>Actinopterygii</taxon>
        <taxon>Neopterygii</taxon>
        <taxon>Teleostei</taxon>
        <taxon>Ostariophysi</taxon>
        <taxon>Characiformes</taxon>
        <taxon>Characoidei</taxon>
        <taxon>Pygocentrus</taxon>
    </lineage>
</organism>
<dbReference type="OMA" id="DIQCYKL"/>
<evidence type="ECO:0000256" key="3">
    <source>
        <dbReference type="SAM" id="Coils"/>
    </source>
</evidence>
<feature type="coiled-coil region" evidence="3">
    <location>
        <begin position="641"/>
        <end position="675"/>
    </location>
</feature>
<dbReference type="RefSeq" id="XP_017566061.2">
    <property type="nucleotide sequence ID" value="XM_017710572.2"/>
</dbReference>
<feature type="region of interest" description="Disordered" evidence="4">
    <location>
        <begin position="841"/>
        <end position="862"/>
    </location>
</feature>
<dbReference type="AlphaFoldDB" id="A0A3B4EIY0"/>
<dbReference type="GO" id="GO:0008017">
    <property type="term" value="F:microtubule binding"/>
    <property type="evidence" value="ECO:0007669"/>
    <property type="project" value="TreeGrafter"/>
</dbReference>
<keyword evidence="2 3" id="KW-0175">Coiled coil</keyword>
<dbReference type="InterPro" id="IPR029627">
    <property type="entry name" value="CCSER"/>
</dbReference>
<dbReference type="GO" id="GO:0015630">
    <property type="term" value="C:microtubule cytoskeleton"/>
    <property type="evidence" value="ECO:0007669"/>
    <property type="project" value="TreeGrafter"/>
</dbReference>
<name>A0A3B4EIY0_PYGNA</name>
<feature type="compositionally biased region" description="Low complexity" evidence="4">
    <location>
        <begin position="160"/>
        <end position="181"/>
    </location>
</feature>
<reference evidence="5" key="3">
    <citation type="submission" date="2025-09" db="UniProtKB">
        <authorList>
            <consortium name="Ensembl"/>
        </authorList>
    </citation>
    <scope>IDENTIFICATION</scope>
</reference>
<dbReference type="Proteomes" id="UP001501920">
    <property type="component" value="Chromosome 13"/>
</dbReference>
<reference evidence="5" key="2">
    <citation type="submission" date="2025-08" db="UniProtKB">
        <authorList>
            <consortium name="Ensembl"/>
        </authorList>
    </citation>
    <scope>IDENTIFICATION</scope>
</reference>
<reference evidence="5 6" key="1">
    <citation type="submission" date="2020-10" db="EMBL/GenBank/DDBJ databases">
        <title>Pygocentrus nattereri (red-bellied piranha) genome, fPygNat1, primary haplotype.</title>
        <authorList>
            <person name="Myers G."/>
            <person name="Meyer A."/>
            <person name="Karagic N."/>
            <person name="Pippel M."/>
            <person name="Winkler S."/>
            <person name="Tracey A."/>
            <person name="Wood J."/>
            <person name="Formenti G."/>
            <person name="Howe K."/>
            <person name="Fedrigo O."/>
            <person name="Jarvis E.D."/>
        </authorList>
    </citation>
    <scope>NUCLEOTIDE SEQUENCE [LARGE SCALE GENOMIC DNA]</scope>
</reference>
<dbReference type="GeneTree" id="ENSGT00940000153912"/>
<feature type="compositionally biased region" description="Low complexity" evidence="4">
    <location>
        <begin position="37"/>
        <end position="49"/>
    </location>
</feature>
<evidence type="ECO:0000256" key="4">
    <source>
        <dbReference type="SAM" id="MobiDB-lite"/>
    </source>
</evidence>
<feature type="compositionally biased region" description="Basic and acidic residues" evidence="4">
    <location>
        <begin position="948"/>
        <end position="958"/>
    </location>
</feature>
<dbReference type="Ensembl" id="ENSPNAT00000039430.2">
    <property type="protein sequence ID" value="ENSPNAP00000035723.2"/>
    <property type="gene ID" value="ENSPNAG00000025891.2"/>
</dbReference>
<dbReference type="CTD" id="101883927"/>
<keyword evidence="6" id="KW-1185">Reference proteome</keyword>
<evidence type="ECO:0000256" key="1">
    <source>
        <dbReference type="ARBA" id="ARBA00010949"/>
    </source>
</evidence>